<dbReference type="PANTHER" id="PTHR10037">
    <property type="entry name" value="VOLTAGE-GATED CATION CHANNEL CALCIUM AND SODIUM"/>
    <property type="match status" value="1"/>
</dbReference>
<keyword evidence="5 7" id="KW-0472">Membrane</keyword>
<feature type="compositionally biased region" description="Low complexity" evidence="6">
    <location>
        <begin position="820"/>
        <end position="859"/>
    </location>
</feature>
<dbReference type="SUPFAM" id="SSF47473">
    <property type="entry name" value="EF-hand"/>
    <property type="match status" value="1"/>
</dbReference>
<accession>A0ABN9U269</accession>
<sequence length="991" mass="106958">MVAIPLGACLMQGDLLDGVVESTLRNIADQLKAEFRKELGKALDAAAMEAADGSGVDRGDAPPVSVPGLNMPARAELAGDQAGGPAESKAAHRFEFPAMEDSDGIESMRLSPGRSIQKASSTPNAWRESARMVSCGESVASAEKSRTKPALTEQDQAEIMRIRAEEIARAEAAEKAGRDLGLSMFDQPTIDEGSRCKTLLYKLIASPKFDFGMGVVIILNAVTIGMETSISRHGDTIPLSLHVLEYTFLLLYCVELGIRVHVGGRQVFLNNWVKFDAMMVAAGTLNVLLTVTSLGGDAAAGVVDNVNMLKMIRLFRLAKTVRVLVQFRTLWMLVQGLMYAVMPMFWTAILMTVVIYVFAVIAMETISVSDADGDSNYSIAAHQYDTLGGSMRTLMQFMTLDSVATIYRPLIFAKPWLLVYFLVFLLLGPIALMNIVTAAATATTRGHGVVVRTPAAAGAWPRIMVESSLRTANEDQEAKKAWENVRRKNMMPKLRNMFLTLDTSGDGEVDLEEVLNAPTEIKEAMQHIVGLDQLEEVFHLLDYDGSGSVDIEEFVEGILRSQGEKPSELFVILKQGKAILNRSGRDEKRCRWCQACQARKRGARFLGLGDCKLAIMPLLWALWELALLGAASSRDVDASSDSERYAPSVDISLYKAFEFATLSTGGPKQPSMKILSAAGLEDLNQLAGTRLKEMEQYAQDALTNKVLLAREEMNLSRQRFQAVADQVAKEVEARTARLEQQWLQLAVASGHGQVGKCCCPQDEDCVWHNFAAGGDRDCPVGMQDYRDRVKPGATGLTSSGAVDMLLAQCVNSTGWTERPWALPGAPAGAAEAAGPAQEPAGAEAAEGPWRGAGPAGPAELGDGTVLPPSGGAEAAAPLEPLGEEDPAQDAIQVEARVPLPSDEDLIDKDSELLEPVIPGGSPAILDSPLLVPKAPAVEEEEAPLVTPVKPQEDPLVKPENDWPFAFGDRDPAVKPGSQAAEDRETRSYKLL</sequence>
<feature type="region of interest" description="Disordered" evidence="6">
    <location>
        <begin position="108"/>
        <end position="128"/>
    </location>
</feature>
<dbReference type="Proteomes" id="UP001189429">
    <property type="component" value="Unassembled WGS sequence"/>
</dbReference>
<dbReference type="InterPro" id="IPR005821">
    <property type="entry name" value="Ion_trans_dom"/>
</dbReference>
<dbReference type="InterPro" id="IPR002048">
    <property type="entry name" value="EF_hand_dom"/>
</dbReference>
<dbReference type="Gene3D" id="1.10.238.10">
    <property type="entry name" value="EF-hand"/>
    <property type="match status" value="1"/>
</dbReference>
<reference evidence="9" key="1">
    <citation type="submission" date="2023-10" db="EMBL/GenBank/DDBJ databases">
        <authorList>
            <person name="Chen Y."/>
            <person name="Shah S."/>
            <person name="Dougan E. K."/>
            <person name="Thang M."/>
            <person name="Chan C."/>
        </authorList>
    </citation>
    <scope>NUCLEOTIDE SEQUENCE [LARGE SCALE GENOMIC DNA]</scope>
</reference>
<evidence type="ECO:0000256" key="7">
    <source>
        <dbReference type="SAM" id="Phobius"/>
    </source>
</evidence>
<evidence type="ECO:0000256" key="4">
    <source>
        <dbReference type="ARBA" id="ARBA00022989"/>
    </source>
</evidence>
<evidence type="ECO:0000259" key="8">
    <source>
        <dbReference type="PROSITE" id="PS50222"/>
    </source>
</evidence>
<dbReference type="Pfam" id="PF13499">
    <property type="entry name" value="EF-hand_7"/>
    <property type="match status" value="1"/>
</dbReference>
<dbReference type="SMART" id="SM00054">
    <property type="entry name" value="EFh"/>
    <property type="match status" value="2"/>
</dbReference>
<keyword evidence="4 7" id="KW-1133">Transmembrane helix</keyword>
<evidence type="ECO:0000256" key="3">
    <source>
        <dbReference type="ARBA" id="ARBA00022837"/>
    </source>
</evidence>
<comment type="caution">
    <text evidence="9">The sequence shown here is derived from an EMBL/GenBank/DDBJ whole genome shotgun (WGS) entry which is preliminary data.</text>
</comment>
<feature type="region of interest" description="Disordered" evidence="6">
    <location>
        <begin position="820"/>
        <end position="877"/>
    </location>
</feature>
<feature type="region of interest" description="Disordered" evidence="6">
    <location>
        <begin position="938"/>
        <end position="991"/>
    </location>
</feature>
<comment type="subcellular location">
    <subcellularLocation>
        <location evidence="1">Membrane</location>
        <topology evidence="1">Multi-pass membrane protein</topology>
    </subcellularLocation>
</comment>
<dbReference type="InterPro" id="IPR043203">
    <property type="entry name" value="VGCC_Ca_Na"/>
</dbReference>
<keyword evidence="2 7" id="KW-0812">Transmembrane</keyword>
<feature type="transmembrane region" description="Helical" evidence="7">
    <location>
        <begin position="344"/>
        <end position="363"/>
    </location>
</feature>
<dbReference type="Gene3D" id="1.20.120.350">
    <property type="entry name" value="Voltage-gated potassium channels. Chain C"/>
    <property type="match status" value="1"/>
</dbReference>
<evidence type="ECO:0000256" key="1">
    <source>
        <dbReference type="ARBA" id="ARBA00004141"/>
    </source>
</evidence>
<feature type="compositionally biased region" description="Basic and acidic residues" evidence="6">
    <location>
        <begin position="950"/>
        <end position="960"/>
    </location>
</feature>
<dbReference type="InterPro" id="IPR011992">
    <property type="entry name" value="EF-hand-dom_pair"/>
</dbReference>
<proteinExistence type="predicted"/>
<dbReference type="CDD" id="cd00051">
    <property type="entry name" value="EFh"/>
    <property type="match status" value="1"/>
</dbReference>
<feature type="transmembrane region" description="Helical" evidence="7">
    <location>
        <begin position="417"/>
        <end position="436"/>
    </location>
</feature>
<feature type="compositionally biased region" description="Low complexity" evidence="6">
    <location>
        <begin position="866"/>
        <end position="877"/>
    </location>
</feature>
<feature type="domain" description="EF-hand" evidence="8">
    <location>
        <begin position="529"/>
        <end position="564"/>
    </location>
</feature>
<dbReference type="Gene3D" id="1.10.287.70">
    <property type="match status" value="1"/>
</dbReference>
<dbReference type="PROSITE" id="PS50222">
    <property type="entry name" value="EF_HAND_2"/>
    <property type="match status" value="2"/>
</dbReference>
<evidence type="ECO:0000256" key="2">
    <source>
        <dbReference type="ARBA" id="ARBA00022692"/>
    </source>
</evidence>
<name>A0ABN9U269_9DINO</name>
<feature type="domain" description="EF-hand" evidence="8">
    <location>
        <begin position="489"/>
        <end position="524"/>
    </location>
</feature>
<evidence type="ECO:0000256" key="6">
    <source>
        <dbReference type="SAM" id="MobiDB-lite"/>
    </source>
</evidence>
<dbReference type="InterPro" id="IPR018247">
    <property type="entry name" value="EF_Hand_1_Ca_BS"/>
</dbReference>
<dbReference type="InterPro" id="IPR027359">
    <property type="entry name" value="Volt_channel_dom_sf"/>
</dbReference>
<protein>
    <recommendedName>
        <fullName evidence="8">EF-hand domain-containing protein</fullName>
    </recommendedName>
</protein>
<evidence type="ECO:0000313" key="10">
    <source>
        <dbReference type="Proteomes" id="UP001189429"/>
    </source>
</evidence>
<dbReference type="Pfam" id="PF00520">
    <property type="entry name" value="Ion_trans"/>
    <property type="match status" value="1"/>
</dbReference>
<feature type="compositionally biased region" description="Basic and acidic residues" evidence="6">
    <location>
        <begin position="980"/>
        <end position="991"/>
    </location>
</feature>
<organism evidence="9 10">
    <name type="scientific">Prorocentrum cordatum</name>
    <dbReference type="NCBI Taxonomy" id="2364126"/>
    <lineage>
        <taxon>Eukaryota</taxon>
        <taxon>Sar</taxon>
        <taxon>Alveolata</taxon>
        <taxon>Dinophyceae</taxon>
        <taxon>Prorocentrales</taxon>
        <taxon>Prorocentraceae</taxon>
        <taxon>Prorocentrum</taxon>
    </lineage>
</organism>
<evidence type="ECO:0000313" key="9">
    <source>
        <dbReference type="EMBL" id="CAK0852900.1"/>
    </source>
</evidence>
<dbReference type="SUPFAM" id="SSF81324">
    <property type="entry name" value="Voltage-gated potassium channels"/>
    <property type="match status" value="1"/>
</dbReference>
<keyword evidence="10" id="KW-1185">Reference proteome</keyword>
<dbReference type="EMBL" id="CAUYUJ010015355">
    <property type="protein sequence ID" value="CAK0852900.1"/>
    <property type="molecule type" value="Genomic_DNA"/>
</dbReference>
<gene>
    <name evidence="9" type="ORF">PCOR1329_LOCUS44546</name>
</gene>
<dbReference type="PANTHER" id="PTHR10037:SF230">
    <property type="entry name" value="CA[2+]-CHANNEL PROTEIN ALPHA[[1]] SUBUNIT T, ISOFORM F"/>
    <property type="match status" value="1"/>
</dbReference>
<evidence type="ECO:0000256" key="5">
    <source>
        <dbReference type="ARBA" id="ARBA00023136"/>
    </source>
</evidence>
<dbReference type="PROSITE" id="PS00018">
    <property type="entry name" value="EF_HAND_1"/>
    <property type="match status" value="2"/>
</dbReference>
<keyword evidence="3" id="KW-0106">Calcium</keyword>